<gene>
    <name evidence="1" type="ORF">GM668_24835</name>
</gene>
<dbReference type="Proteomes" id="UP000484015">
    <property type="component" value="Unassembled WGS sequence"/>
</dbReference>
<comment type="caution">
    <text evidence="1">The sequence shown here is derived from an EMBL/GenBank/DDBJ whole genome shotgun (WGS) entry which is preliminary data.</text>
</comment>
<reference evidence="1 2" key="1">
    <citation type="submission" date="2019-11" db="EMBL/GenBank/DDBJ databases">
        <title>Type strains purchased from KCTC, JCM and DSMZ.</title>
        <authorList>
            <person name="Lu H."/>
        </authorList>
    </citation>
    <scope>NUCLEOTIDE SEQUENCE [LARGE SCALE GENOMIC DNA]</scope>
    <source>
        <strain evidence="1 2">KCTC 42409</strain>
    </source>
</reference>
<dbReference type="AlphaFoldDB" id="A0A6L6Q6L6"/>
<evidence type="ECO:0008006" key="3">
    <source>
        <dbReference type="Google" id="ProtNLM"/>
    </source>
</evidence>
<evidence type="ECO:0000313" key="2">
    <source>
        <dbReference type="Proteomes" id="UP000484015"/>
    </source>
</evidence>
<accession>A0A6L6Q6L6</accession>
<dbReference type="EMBL" id="WNLA01000023">
    <property type="protein sequence ID" value="MTW05310.1"/>
    <property type="molecule type" value="Genomic_DNA"/>
</dbReference>
<evidence type="ECO:0000313" key="1">
    <source>
        <dbReference type="EMBL" id="MTW05310.1"/>
    </source>
</evidence>
<organism evidence="1 2">
    <name type="scientific">Pseudoduganella ginsengisoli</name>
    <dbReference type="NCBI Taxonomy" id="1462440"/>
    <lineage>
        <taxon>Bacteria</taxon>
        <taxon>Pseudomonadati</taxon>
        <taxon>Pseudomonadota</taxon>
        <taxon>Betaproteobacteria</taxon>
        <taxon>Burkholderiales</taxon>
        <taxon>Oxalobacteraceae</taxon>
        <taxon>Telluria group</taxon>
        <taxon>Pseudoduganella</taxon>
    </lineage>
</organism>
<proteinExistence type="predicted"/>
<dbReference type="OrthoDB" id="8910318at2"/>
<sequence length="132" mass="15280">MARRSTKQVEEQLRCLVREREGESICEFARAFDARQVDAWIIRAVYEQLQINLDHVHPAFPVRASDRLKEDLHLDDDDLDIDVAQEVEQRTGRSLESSSSNPYFGKVKTVRDLVMFFQAQPKCRNPGYAVRG</sequence>
<protein>
    <recommendedName>
        <fullName evidence="3">Acyl carrier protein</fullName>
    </recommendedName>
</protein>
<keyword evidence="2" id="KW-1185">Reference proteome</keyword>
<name>A0A6L6Q6L6_9BURK</name>